<keyword evidence="1" id="KW-0012">Acyltransferase</keyword>
<name>A0A8S3PRM0_MYTED</name>
<dbReference type="EC" id="2.3.2.27" evidence="1"/>
<dbReference type="OrthoDB" id="6193236at2759"/>
<dbReference type="GO" id="GO:0016887">
    <property type="term" value="F:ATP hydrolysis activity"/>
    <property type="evidence" value="ECO:0007669"/>
    <property type="project" value="InterPro"/>
</dbReference>
<protein>
    <submittedName>
        <fullName evidence="1">RNF213</fullName>
        <ecNumber evidence="1">2.3.2.27</ecNumber>
    </submittedName>
</protein>
<comment type="caution">
    <text evidence="1">The sequence shown here is derived from an EMBL/GenBank/DDBJ whole genome shotgun (WGS) entry which is preliminary data.</text>
</comment>
<gene>
    <name evidence="1" type="ORF">MEDL_1890</name>
</gene>
<dbReference type="AlphaFoldDB" id="A0A8S3PRM0"/>
<reference evidence="1" key="1">
    <citation type="submission" date="2021-03" db="EMBL/GenBank/DDBJ databases">
        <authorList>
            <person name="Bekaert M."/>
        </authorList>
    </citation>
    <scope>NUCLEOTIDE SEQUENCE</scope>
</reference>
<sequence>MKIFVKTLNEACNALVDGSITIGHLDTLLSGKDRFKSIVQELRRNEAAAILTTLQIREKELSAFRETVIVVKHFCDVYDLERRLWQLTNLNQDNIEDDRLVLIKDVCRVQFPKFNATETAGTQNVQSSKPVIVAFNLSEEDLNAIPLVLQHTKAYSFKQIWIKNGRNTKLSKGRKLKVNEILTEVWPETRQQWVSLCEKLRNGDISFGDFEEYFYSEECNNSDKLEKELVGFTGDSTDCGWIQSRFDQFHNFKTVYTCLKGANAIMNIVGKYGLKGDFSHISQIIKITKGDDVEMKKFDVSLVKTCSILRGIDDKKVDCLTVFYKCQPLVDWLKDSMKALKDVLALSVIHEGSSETEDTDDIKEINYKYEQLLDLQSRLMLVAGKAEKGKDEVDRFMLILDSVVRLGNIYIKLVTDGCVLFNFWHATFFCDIERPVCAFLNFGYGKDMHTIKGRTDNTKELDVSFLIPKIAKVLENCHREWLQYINNKREETPLLNYFTIDQIVILQQQLVKVGTDKEPSPLIYPLLSAVKKNCSREELISSMTAAKQDVTSMEFKREVEQDMDTIDWCYDHDENFVEEEEKEAAFSGWTDTVQSMASLTRNLVSELGLGEENAFRKLKRALKKLWKNFLRSISSSVSDYLSVEHLGLILKRLAEKETFHVCRELPSYFKIGEPNLLICEESDMYNTVLTIYSQQEKTPLPQSDEVLLCTPYTTLDMVEIFWRRAVDPCSNKIYCLVNAACLDYDISDKAEKTLQRLLKDAEFKESKYRLIVLCSTENENQSVIVRALAKFHRNQMPLNVDKIKDYLSSKLKSDLPTDTTFASM</sequence>
<dbReference type="GO" id="GO:0061630">
    <property type="term" value="F:ubiquitin protein ligase activity"/>
    <property type="evidence" value="ECO:0007669"/>
    <property type="project" value="UniProtKB-EC"/>
</dbReference>
<organism evidence="1 2">
    <name type="scientific">Mytilus edulis</name>
    <name type="common">Blue mussel</name>
    <dbReference type="NCBI Taxonomy" id="6550"/>
    <lineage>
        <taxon>Eukaryota</taxon>
        <taxon>Metazoa</taxon>
        <taxon>Spiralia</taxon>
        <taxon>Lophotrochozoa</taxon>
        <taxon>Mollusca</taxon>
        <taxon>Bivalvia</taxon>
        <taxon>Autobranchia</taxon>
        <taxon>Pteriomorphia</taxon>
        <taxon>Mytilida</taxon>
        <taxon>Mytiloidea</taxon>
        <taxon>Mytilidae</taxon>
        <taxon>Mytilinae</taxon>
        <taxon>Mytilus</taxon>
    </lineage>
</organism>
<keyword evidence="2" id="KW-1185">Reference proteome</keyword>
<dbReference type="InterPro" id="IPR031248">
    <property type="entry name" value="RNF213"/>
</dbReference>
<dbReference type="PANTHER" id="PTHR22605">
    <property type="entry name" value="RZ-TYPE DOMAIN-CONTAINING PROTEIN"/>
    <property type="match status" value="1"/>
</dbReference>
<keyword evidence="1" id="KW-0808">Transferase</keyword>
<accession>A0A8S3PRM0</accession>
<dbReference type="Proteomes" id="UP000683360">
    <property type="component" value="Unassembled WGS sequence"/>
</dbReference>
<proteinExistence type="predicted"/>
<dbReference type="EMBL" id="CAJPWZ010000128">
    <property type="protein sequence ID" value="CAG2186354.1"/>
    <property type="molecule type" value="Genomic_DNA"/>
</dbReference>
<dbReference type="PANTHER" id="PTHR22605:SF16">
    <property type="entry name" value="E3 UBIQUITIN-PROTEIN LIGASE RNF213"/>
    <property type="match status" value="1"/>
</dbReference>
<evidence type="ECO:0000313" key="1">
    <source>
        <dbReference type="EMBL" id="CAG2186354.1"/>
    </source>
</evidence>
<evidence type="ECO:0000313" key="2">
    <source>
        <dbReference type="Proteomes" id="UP000683360"/>
    </source>
</evidence>